<proteinExistence type="predicted"/>
<evidence type="ECO:0000313" key="3">
    <source>
        <dbReference type="Proteomes" id="UP001140949"/>
    </source>
</evidence>
<reference evidence="2" key="1">
    <citation type="journal article" date="2023" name="GigaByte">
        <title>Genome assembly of the bearded iris, Iris pallida Lam.</title>
        <authorList>
            <person name="Bruccoleri R.E."/>
            <person name="Oakeley E.J."/>
            <person name="Faust A.M.E."/>
            <person name="Altorfer M."/>
            <person name="Dessus-Babus S."/>
            <person name="Burckhardt D."/>
            <person name="Oertli M."/>
            <person name="Naumann U."/>
            <person name="Petersen F."/>
            <person name="Wong J."/>
        </authorList>
    </citation>
    <scope>NUCLEOTIDE SEQUENCE</scope>
    <source>
        <strain evidence="2">GSM-AAB239-AS_SAM_17_03QT</strain>
    </source>
</reference>
<gene>
    <name evidence="2" type="ORF">M6B38_371400</name>
</gene>
<feature type="transmembrane region" description="Helical" evidence="1">
    <location>
        <begin position="55"/>
        <end position="77"/>
    </location>
</feature>
<keyword evidence="1" id="KW-0472">Membrane</keyword>
<comment type="caution">
    <text evidence="2">The sequence shown here is derived from an EMBL/GenBank/DDBJ whole genome shotgun (WGS) entry which is preliminary data.</text>
</comment>
<keyword evidence="1" id="KW-0812">Transmembrane</keyword>
<accession>A0AAX6GE34</accession>
<keyword evidence="1" id="KW-1133">Transmembrane helix</keyword>
<dbReference type="AlphaFoldDB" id="A0AAX6GE34"/>
<evidence type="ECO:0000256" key="1">
    <source>
        <dbReference type="SAM" id="Phobius"/>
    </source>
</evidence>
<reference evidence="2" key="2">
    <citation type="submission" date="2023-04" db="EMBL/GenBank/DDBJ databases">
        <authorList>
            <person name="Bruccoleri R.E."/>
            <person name="Oakeley E.J."/>
            <person name="Faust A.-M."/>
            <person name="Dessus-Babus S."/>
            <person name="Altorfer M."/>
            <person name="Burckhardt D."/>
            <person name="Oertli M."/>
            <person name="Naumann U."/>
            <person name="Petersen F."/>
            <person name="Wong J."/>
        </authorList>
    </citation>
    <scope>NUCLEOTIDE SEQUENCE</scope>
    <source>
        <strain evidence="2">GSM-AAB239-AS_SAM_17_03QT</strain>
        <tissue evidence="2">Leaf</tissue>
    </source>
</reference>
<organism evidence="2 3">
    <name type="scientific">Iris pallida</name>
    <name type="common">Sweet iris</name>
    <dbReference type="NCBI Taxonomy" id="29817"/>
    <lineage>
        <taxon>Eukaryota</taxon>
        <taxon>Viridiplantae</taxon>
        <taxon>Streptophyta</taxon>
        <taxon>Embryophyta</taxon>
        <taxon>Tracheophyta</taxon>
        <taxon>Spermatophyta</taxon>
        <taxon>Magnoliopsida</taxon>
        <taxon>Liliopsida</taxon>
        <taxon>Asparagales</taxon>
        <taxon>Iridaceae</taxon>
        <taxon>Iridoideae</taxon>
        <taxon>Irideae</taxon>
        <taxon>Iris</taxon>
    </lineage>
</organism>
<dbReference type="Proteomes" id="UP001140949">
    <property type="component" value="Unassembled WGS sequence"/>
</dbReference>
<evidence type="ECO:0000313" key="2">
    <source>
        <dbReference type="EMBL" id="KAJ6826575.1"/>
    </source>
</evidence>
<sequence>MGMVTLAFERSTGPLSGSTLKAAPLMAVGGSRCQIHNGDAPASGTDGRDGGGGKWGLGFLIPPSLLVVVICFVVRILETVMVVVMLVGAFAVGDGGGGCCVQSGSGSNGGNSCGGLGGSTESGMVVVTMMGWVVCGGNVQEVEDRELGQLAHGSGSVCVCFSFWVLDLVVDGSGMMVWSGR</sequence>
<name>A0AAX6GE34_IRIPA</name>
<keyword evidence="3" id="KW-1185">Reference proteome</keyword>
<protein>
    <submittedName>
        <fullName evidence="2">Extensin</fullName>
    </submittedName>
</protein>
<dbReference type="EMBL" id="JANAVB010020799">
    <property type="protein sequence ID" value="KAJ6826575.1"/>
    <property type="molecule type" value="Genomic_DNA"/>
</dbReference>